<dbReference type="Proteomes" id="UP001303889">
    <property type="component" value="Unassembled WGS sequence"/>
</dbReference>
<dbReference type="AlphaFoldDB" id="A0AAN6MLP0"/>
<reference evidence="1" key="2">
    <citation type="submission" date="2023-05" db="EMBL/GenBank/DDBJ databases">
        <authorList>
            <consortium name="Lawrence Berkeley National Laboratory"/>
            <person name="Steindorff A."/>
            <person name="Hensen N."/>
            <person name="Bonometti L."/>
            <person name="Westerberg I."/>
            <person name="Brannstrom I.O."/>
            <person name="Guillou S."/>
            <person name="Cros-Aarteil S."/>
            <person name="Calhoun S."/>
            <person name="Haridas S."/>
            <person name="Kuo A."/>
            <person name="Mondo S."/>
            <person name="Pangilinan J."/>
            <person name="Riley R."/>
            <person name="Labutti K."/>
            <person name="Andreopoulos B."/>
            <person name="Lipzen A."/>
            <person name="Chen C."/>
            <person name="Yanf M."/>
            <person name="Daum C."/>
            <person name="Ng V."/>
            <person name="Clum A."/>
            <person name="Ohm R."/>
            <person name="Martin F."/>
            <person name="Silar P."/>
            <person name="Natvig D."/>
            <person name="Lalanne C."/>
            <person name="Gautier V."/>
            <person name="Ament-Velasquez S.L."/>
            <person name="Kruys A."/>
            <person name="Hutchinson M.I."/>
            <person name="Powell A.J."/>
            <person name="Barry K."/>
            <person name="Miller A.N."/>
            <person name="Grigoriev I.V."/>
            <person name="Debuchy R."/>
            <person name="Gladieux P."/>
            <person name="Thoren M.H."/>
            <person name="Johannesson H."/>
        </authorList>
    </citation>
    <scope>NUCLEOTIDE SEQUENCE</scope>
    <source>
        <strain evidence="1">CBS 103.79</strain>
    </source>
</reference>
<dbReference type="EMBL" id="MU855463">
    <property type="protein sequence ID" value="KAK3903211.1"/>
    <property type="molecule type" value="Genomic_DNA"/>
</dbReference>
<feature type="non-terminal residue" evidence="1">
    <location>
        <position position="1"/>
    </location>
</feature>
<accession>A0AAN6MLP0</accession>
<reference evidence="1" key="1">
    <citation type="journal article" date="2023" name="Mol. Phylogenet. Evol.">
        <title>Genome-scale phylogeny and comparative genomics of the fungal order Sordariales.</title>
        <authorList>
            <person name="Hensen N."/>
            <person name="Bonometti L."/>
            <person name="Westerberg I."/>
            <person name="Brannstrom I.O."/>
            <person name="Guillou S."/>
            <person name="Cros-Aarteil S."/>
            <person name="Calhoun S."/>
            <person name="Haridas S."/>
            <person name="Kuo A."/>
            <person name="Mondo S."/>
            <person name="Pangilinan J."/>
            <person name="Riley R."/>
            <person name="LaButti K."/>
            <person name="Andreopoulos B."/>
            <person name="Lipzen A."/>
            <person name="Chen C."/>
            <person name="Yan M."/>
            <person name="Daum C."/>
            <person name="Ng V."/>
            <person name="Clum A."/>
            <person name="Steindorff A."/>
            <person name="Ohm R.A."/>
            <person name="Martin F."/>
            <person name="Silar P."/>
            <person name="Natvig D.O."/>
            <person name="Lalanne C."/>
            <person name="Gautier V."/>
            <person name="Ament-Velasquez S.L."/>
            <person name="Kruys A."/>
            <person name="Hutchinson M.I."/>
            <person name="Powell A.J."/>
            <person name="Barry K."/>
            <person name="Miller A.N."/>
            <person name="Grigoriev I.V."/>
            <person name="Debuchy R."/>
            <person name="Gladieux P."/>
            <person name="Hiltunen Thoren M."/>
            <person name="Johannesson H."/>
        </authorList>
    </citation>
    <scope>NUCLEOTIDE SEQUENCE</scope>
    <source>
        <strain evidence="1">CBS 103.79</strain>
    </source>
</reference>
<evidence type="ECO:0000313" key="1">
    <source>
        <dbReference type="EMBL" id="KAK3903211.1"/>
    </source>
</evidence>
<proteinExistence type="predicted"/>
<evidence type="ECO:0000313" key="2">
    <source>
        <dbReference type="Proteomes" id="UP001303889"/>
    </source>
</evidence>
<protein>
    <submittedName>
        <fullName evidence="1">Uncharacterized protein</fullName>
    </submittedName>
</protein>
<comment type="caution">
    <text evidence="1">The sequence shown here is derived from an EMBL/GenBank/DDBJ whole genome shotgun (WGS) entry which is preliminary data.</text>
</comment>
<name>A0AAN6MLP0_9PEZI</name>
<sequence length="382" mass="42293">QEIQTGLHRMGITRPEPGSLYDIIRHHARYPVYLPPSKWTDLHSRLLGVDFIKLPAIVKPVPSCGRLNPSTEGKKLTKHLNTLASPHAIKHIISTFFPSLRPETGNKLNLYFGQQVGAVDIPCLWKIYRDTSSDPVPALPCEEDGPVLAFVGKSQLAQRYAAASKPKDDPLARLRRLRSKLLVPADTDRDPYIVAILLAMAQAHFYRPASCTPGPFSNTALQVITYDGEGELARFVVYTAVVRATLLDRFLMPRRGPASQDSSTGMEISYTPVRVWPLLGLKERLTKALDPRITSHPDHIGFWDPLVDSPPPPMSGFSSRQPLSCSDSPQQDAGVLVRLLLALNDATPSDVQRAMAEFPHKCLSGPPAFVQWIVSCTRTLFI</sequence>
<keyword evidence="2" id="KW-1185">Reference proteome</keyword>
<organism evidence="1 2">
    <name type="scientific">Staphylotrichum tortipilum</name>
    <dbReference type="NCBI Taxonomy" id="2831512"/>
    <lineage>
        <taxon>Eukaryota</taxon>
        <taxon>Fungi</taxon>
        <taxon>Dikarya</taxon>
        <taxon>Ascomycota</taxon>
        <taxon>Pezizomycotina</taxon>
        <taxon>Sordariomycetes</taxon>
        <taxon>Sordariomycetidae</taxon>
        <taxon>Sordariales</taxon>
        <taxon>Chaetomiaceae</taxon>
        <taxon>Staphylotrichum</taxon>
    </lineage>
</organism>
<gene>
    <name evidence="1" type="ORF">C8A05DRAFT_14815</name>
</gene>